<dbReference type="STRING" id="330214.NIDE2936"/>
<dbReference type="eggNOG" id="COG1598">
    <property type="taxonomic scope" value="Bacteria"/>
</dbReference>
<dbReference type="InterPro" id="IPR035069">
    <property type="entry name" value="TTHA1013/TTHA0281-like"/>
</dbReference>
<protein>
    <recommendedName>
        <fullName evidence="3">2-oxoisovalerate dehydrogenase, E1 component beta subunit</fullName>
    </recommendedName>
</protein>
<dbReference type="KEGG" id="nde:NIDE2936"/>
<proteinExistence type="predicted"/>
<gene>
    <name evidence="1" type="ORF">NIDE2936</name>
</gene>
<evidence type="ECO:0000313" key="1">
    <source>
        <dbReference type="EMBL" id="CBK42634.1"/>
    </source>
</evidence>
<accession>D8PH97</accession>
<dbReference type="OrthoDB" id="9805307at2"/>
<organism evidence="1 2">
    <name type="scientific">Nitrospira defluvii</name>
    <dbReference type="NCBI Taxonomy" id="330214"/>
    <lineage>
        <taxon>Bacteria</taxon>
        <taxon>Pseudomonadati</taxon>
        <taxon>Nitrospirota</taxon>
        <taxon>Nitrospiria</taxon>
        <taxon>Nitrospirales</taxon>
        <taxon>Nitrospiraceae</taxon>
        <taxon>Nitrospira</taxon>
    </lineage>
</organism>
<dbReference type="EMBL" id="FP929003">
    <property type="protein sequence ID" value="CBK42634.1"/>
    <property type="molecule type" value="Genomic_DNA"/>
</dbReference>
<keyword evidence="2" id="KW-1185">Reference proteome</keyword>
<reference evidence="1 2" key="1">
    <citation type="journal article" date="2010" name="Proc. Natl. Acad. Sci. U.S.A.">
        <title>A Nitrospira metagenome illuminates the physiology and evolution of globally important nitrite-oxidizing bacteria.</title>
        <authorList>
            <person name="Lucker S."/>
            <person name="Wagner M."/>
            <person name="Maixner F."/>
            <person name="Pelletier E."/>
            <person name="Koch H."/>
            <person name="Vacherie B."/>
            <person name="Rattei T."/>
            <person name="Sinninghe Damste J."/>
            <person name="Spieck E."/>
            <person name="Le Paslier D."/>
            <person name="Daims H."/>
        </authorList>
    </citation>
    <scope>NUCLEOTIDE SEQUENCE [LARGE SCALE GENOMIC DNA]</scope>
</reference>
<dbReference type="SUPFAM" id="SSF143100">
    <property type="entry name" value="TTHA1013/TTHA0281-like"/>
    <property type="match status" value="1"/>
</dbReference>
<dbReference type="Proteomes" id="UP000001660">
    <property type="component" value="Chromosome"/>
</dbReference>
<name>D8PH97_9BACT</name>
<dbReference type="Gene3D" id="3.30.160.250">
    <property type="match status" value="1"/>
</dbReference>
<dbReference type="AlphaFoldDB" id="D8PH97"/>
<sequence length="68" mass="7486">MTELIFIVEEAPEGGFVARSLGPSIFTEADTLAELPTKVRDAVRCHFEEGAAPKVVRLHHVREEVIAV</sequence>
<evidence type="ECO:0008006" key="3">
    <source>
        <dbReference type="Google" id="ProtNLM"/>
    </source>
</evidence>
<evidence type="ECO:0000313" key="2">
    <source>
        <dbReference type="Proteomes" id="UP000001660"/>
    </source>
</evidence>
<dbReference type="HOGENOM" id="CLU_184590_0_0_0"/>